<gene>
    <name evidence="2" type="ORF">UX47_C0006G0118</name>
</gene>
<evidence type="ECO:0008006" key="4">
    <source>
        <dbReference type="Google" id="ProtNLM"/>
    </source>
</evidence>
<dbReference type="AlphaFoldDB" id="A0A0G1PKE7"/>
<keyword evidence="1" id="KW-1133">Transmembrane helix</keyword>
<evidence type="ECO:0000313" key="3">
    <source>
        <dbReference type="Proteomes" id="UP000034794"/>
    </source>
</evidence>
<reference evidence="2 3" key="1">
    <citation type="journal article" date="2015" name="Nature">
        <title>rRNA introns, odd ribosomes, and small enigmatic genomes across a large radiation of phyla.</title>
        <authorList>
            <person name="Brown C.T."/>
            <person name="Hug L.A."/>
            <person name="Thomas B.C."/>
            <person name="Sharon I."/>
            <person name="Castelle C.J."/>
            <person name="Singh A."/>
            <person name="Wilkins M.J."/>
            <person name="Williams K.H."/>
            <person name="Banfield J.F."/>
        </authorList>
    </citation>
    <scope>NUCLEOTIDE SEQUENCE [LARGE SCALE GENOMIC DNA]</scope>
</reference>
<keyword evidence="1" id="KW-0472">Membrane</keyword>
<feature type="transmembrane region" description="Helical" evidence="1">
    <location>
        <begin position="6"/>
        <end position="26"/>
    </location>
</feature>
<evidence type="ECO:0000313" key="2">
    <source>
        <dbReference type="EMBL" id="KKU33147.1"/>
    </source>
</evidence>
<dbReference type="EMBL" id="LCMI01000006">
    <property type="protein sequence ID" value="KKU33147.1"/>
    <property type="molecule type" value="Genomic_DNA"/>
</dbReference>
<proteinExistence type="predicted"/>
<organism evidence="2 3">
    <name type="scientific">Candidatus Collierbacteria bacterium GW2011_GWA2_46_26</name>
    <dbReference type="NCBI Taxonomy" id="1618381"/>
    <lineage>
        <taxon>Bacteria</taxon>
        <taxon>Candidatus Collieribacteriota</taxon>
    </lineage>
</organism>
<dbReference type="Gene3D" id="2.60.40.10">
    <property type="entry name" value="Immunoglobulins"/>
    <property type="match status" value="1"/>
</dbReference>
<dbReference type="InterPro" id="IPR013783">
    <property type="entry name" value="Ig-like_fold"/>
</dbReference>
<sequence>MRKEVLFAIIFGIILGGVILYGMNLANKSVTSLKEEIVQNSPATPTPTPTNNLLFIVSPQNHSVTSDKTITLTGRATPAANLAVVSETDDLILKASPEGTFSAQINLIGGENTIAVTELKSDNTTITEAITIIQTINLPE</sequence>
<protein>
    <recommendedName>
        <fullName evidence="4">Polymorphic outer membrane protein</fullName>
    </recommendedName>
</protein>
<accession>A0A0G1PKE7</accession>
<name>A0A0G1PKE7_9BACT</name>
<keyword evidence="1" id="KW-0812">Transmembrane</keyword>
<evidence type="ECO:0000256" key="1">
    <source>
        <dbReference type="SAM" id="Phobius"/>
    </source>
</evidence>
<dbReference type="Proteomes" id="UP000034794">
    <property type="component" value="Unassembled WGS sequence"/>
</dbReference>
<comment type="caution">
    <text evidence="2">The sequence shown here is derived from an EMBL/GenBank/DDBJ whole genome shotgun (WGS) entry which is preliminary data.</text>
</comment>